<organism evidence="3 4">
    <name type="scientific">Lophiotrema nucula</name>
    <dbReference type="NCBI Taxonomy" id="690887"/>
    <lineage>
        <taxon>Eukaryota</taxon>
        <taxon>Fungi</taxon>
        <taxon>Dikarya</taxon>
        <taxon>Ascomycota</taxon>
        <taxon>Pezizomycotina</taxon>
        <taxon>Dothideomycetes</taxon>
        <taxon>Pleosporomycetidae</taxon>
        <taxon>Pleosporales</taxon>
        <taxon>Lophiotremataceae</taxon>
        <taxon>Lophiotrema</taxon>
    </lineage>
</organism>
<dbReference type="Proteomes" id="UP000799770">
    <property type="component" value="Unassembled WGS sequence"/>
</dbReference>
<dbReference type="Pfam" id="PF20237">
    <property type="entry name" value="DUF6594"/>
    <property type="match status" value="1"/>
</dbReference>
<proteinExistence type="predicted"/>
<feature type="transmembrane region" description="Helical" evidence="1">
    <location>
        <begin position="185"/>
        <end position="206"/>
    </location>
</feature>
<keyword evidence="1" id="KW-0812">Transmembrane</keyword>
<evidence type="ECO:0000313" key="4">
    <source>
        <dbReference type="Proteomes" id="UP000799770"/>
    </source>
</evidence>
<evidence type="ECO:0000259" key="2">
    <source>
        <dbReference type="Pfam" id="PF20237"/>
    </source>
</evidence>
<keyword evidence="1" id="KW-1133">Transmembrane helix</keyword>
<name>A0A6A5ZFZ1_9PLEO</name>
<evidence type="ECO:0000256" key="1">
    <source>
        <dbReference type="SAM" id="Phobius"/>
    </source>
</evidence>
<feature type="domain" description="DUF6594" evidence="2">
    <location>
        <begin position="10"/>
        <end position="250"/>
    </location>
</feature>
<sequence length="257" mass="28728">MMDQVAEFNNIAGFMTLDRDLWIAGRYERLQLINLLAIQQRLSDLEQDVNDVVKYERGLVTGETCTPPEKSSATLLTDLEKTIKAYGDAISILAMIKEAESPARHTVQSLKNFAPCSTVATTLSPRWTNGETSSHLFSVATGTRGWFHRFVGKHERLSRVFQEKHQGENRHFSKYSEKKLRNTEFGVVAACLCLIQLLPVLTLTLVSSRAVRLTMVILLIFFVSLLNVLFANTVRVTNFGAIAAYSAIVVVFISQNG</sequence>
<protein>
    <recommendedName>
        <fullName evidence="2">DUF6594 domain-containing protein</fullName>
    </recommendedName>
</protein>
<feature type="transmembrane region" description="Helical" evidence="1">
    <location>
        <begin position="236"/>
        <end position="254"/>
    </location>
</feature>
<keyword evidence="4" id="KW-1185">Reference proteome</keyword>
<dbReference type="PANTHER" id="PTHR34502">
    <property type="entry name" value="DUF6594 DOMAIN-CONTAINING PROTEIN-RELATED"/>
    <property type="match status" value="1"/>
</dbReference>
<dbReference type="OrthoDB" id="3561189at2759"/>
<evidence type="ECO:0000313" key="3">
    <source>
        <dbReference type="EMBL" id="KAF2117647.1"/>
    </source>
</evidence>
<reference evidence="3" key="1">
    <citation type="journal article" date="2020" name="Stud. Mycol.">
        <title>101 Dothideomycetes genomes: a test case for predicting lifestyles and emergence of pathogens.</title>
        <authorList>
            <person name="Haridas S."/>
            <person name="Albert R."/>
            <person name="Binder M."/>
            <person name="Bloem J."/>
            <person name="Labutti K."/>
            <person name="Salamov A."/>
            <person name="Andreopoulos B."/>
            <person name="Baker S."/>
            <person name="Barry K."/>
            <person name="Bills G."/>
            <person name="Bluhm B."/>
            <person name="Cannon C."/>
            <person name="Castanera R."/>
            <person name="Culley D."/>
            <person name="Daum C."/>
            <person name="Ezra D."/>
            <person name="Gonzalez J."/>
            <person name="Henrissat B."/>
            <person name="Kuo A."/>
            <person name="Liang C."/>
            <person name="Lipzen A."/>
            <person name="Lutzoni F."/>
            <person name="Magnuson J."/>
            <person name="Mondo S."/>
            <person name="Nolan M."/>
            <person name="Ohm R."/>
            <person name="Pangilinan J."/>
            <person name="Park H.-J."/>
            <person name="Ramirez L."/>
            <person name="Alfaro M."/>
            <person name="Sun H."/>
            <person name="Tritt A."/>
            <person name="Yoshinaga Y."/>
            <person name="Zwiers L.-H."/>
            <person name="Turgeon B."/>
            <person name="Goodwin S."/>
            <person name="Spatafora J."/>
            <person name="Crous P."/>
            <person name="Grigoriev I."/>
        </authorList>
    </citation>
    <scope>NUCLEOTIDE SEQUENCE</scope>
    <source>
        <strain evidence="3">CBS 627.86</strain>
    </source>
</reference>
<dbReference type="EMBL" id="ML977318">
    <property type="protein sequence ID" value="KAF2117647.1"/>
    <property type="molecule type" value="Genomic_DNA"/>
</dbReference>
<dbReference type="InterPro" id="IPR046529">
    <property type="entry name" value="DUF6594"/>
</dbReference>
<accession>A0A6A5ZFZ1</accession>
<dbReference type="AlphaFoldDB" id="A0A6A5ZFZ1"/>
<keyword evidence="1" id="KW-0472">Membrane</keyword>
<feature type="transmembrane region" description="Helical" evidence="1">
    <location>
        <begin position="213"/>
        <end position="230"/>
    </location>
</feature>
<dbReference type="PANTHER" id="PTHR34502:SF5">
    <property type="entry name" value="DUF6594 DOMAIN-CONTAINING PROTEIN"/>
    <property type="match status" value="1"/>
</dbReference>
<gene>
    <name evidence="3" type="ORF">BDV96DRAFT_399039</name>
</gene>